<dbReference type="InterPro" id="IPR036291">
    <property type="entry name" value="NAD(P)-bd_dom_sf"/>
</dbReference>
<evidence type="ECO:0000313" key="2">
    <source>
        <dbReference type="EMBL" id="NDL55603.1"/>
    </source>
</evidence>
<keyword evidence="3" id="KW-1185">Reference proteome</keyword>
<dbReference type="Gene3D" id="3.40.50.261">
    <property type="entry name" value="Succinyl-CoA synthetase domains"/>
    <property type="match status" value="2"/>
</dbReference>
<comment type="caution">
    <text evidence="2">The sequence shown here is derived from an EMBL/GenBank/DDBJ whole genome shotgun (WGS) entry which is preliminary data.</text>
</comment>
<gene>
    <name evidence="2" type="ORF">F7O44_00795</name>
</gene>
<organism evidence="2 3">
    <name type="scientific">Phytoactinopolyspora mesophila</name>
    <dbReference type="NCBI Taxonomy" id="2650750"/>
    <lineage>
        <taxon>Bacteria</taxon>
        <taxon>Bacillati</taxon>
        <taxon>Actinomycetota</taxon>
        <taxon>Actinomycetes</taxon>
        <taxon>Jiangellales</taxon>
        <taxon>Jiangellaceae</taxon>
        <taxon>Phytoactinopolyspora</taxon>
    </lineage>
</organism>
<proteinExistence type="predicted"/>
<dbReference type="Proteomes" id="UP000460435">
    <property type="component" value="Unassembled WGS sequence"/>
</dbReference>
<dbReference type="Pfam" id="PF00549">
    <property type="entry name" value="Ligase_CoA"/>
    <property type="match status" value="1"/>
</dbReference>
<dbReference type="GO" id="GO:0004776">
    <property type="term" value="F:succinate-CoA ligase (GDP-forming) activity"/>
    <property type="evidence" value="ECO:0007669"/>
    <property type="project" value="TreeGrafter"/>
</dbReference>
<dbReference type="PANTHER" id="PTHR11117">
    <property type="entry name" value="SUCCINYL-COA LIGASE SUBUNIT ALPHA"/>
    <property type="match status" value="1"/>
</dbReference>
<dbReference type="GO" id="GO:0005829">
    <property type="term" value="C:cytosol"/>
    <property type="evidence" value="ECO:0007669"/>
    <property type="project" value="TreeGrafter"/>
</dbReference>
<dbReference type="GO" id="GO:0004775">
    <property type="term" value="F:succinate-CoA ligase (ADP-forming) activity"/>
    <property type="evidence" value="ECO:0007669"/>
    <property type="project" value="TreeGrafter"/>
</dbReference>
<dbReference type="InterPro" id="IPR005811">
    <property type="entry name" value="SUCC_ACL_C"/>
</dbReference>
<name>A0A7K3LX68_9ACTN</name>
<evidence type="ECO:0000259" key="1">
    <source>
        <dbReference type="Pfam" id="PF00549"/>
    </source>
</evidence>
<evidence type="ECO:0000313" key="3">
    <source>
        <dbReference type="Proteomes" id="UP000460435"/>
    </source>
</evidence>
<dbReference type="SUPFAM" id="SSF51735">
    <property type="entry name" value="NAD(P)-binding Rossmann-fold domains"/>
    <property type="match status" value="1"/>
</dbReference>
<dbReference type="InterPro" id="IPR016102">
    <property type="entry name" value="Succinyl-CoA_synth-like"/>
</dbReference>
<reference evidence="2 3" key="1">
    <citation type="submission" date="2019-11" db="EMBL/GenBank/DDBJ databases">
        <authorList>
            <person name="Li X.-J."/>
            <person name="Feng X.-M."/>
        </authorList>
    </citation>
    <scope>NUCLEOTIDE SEQUENCE [LARGE SCALE GENOMIC DNA]</scope>
    <source>
        <strain evidence="2 3">XMNu-373</strain>
    </source>
</reference>
<dbReference type="GO" id="GO:0009361">
    <property type="term" value="C:succinate-CoA ligase complex (ADP-forming)"/>
    <property type="evidence" value="ECO:0007669"/>
    <property type="project" value="TreeGrafter"/>
</dbReference>
<feature type="domain" description="ATP-citrate synthase/succinyl-CoA ligase C-terminal" evidence="1">
    <location>
        <begin position="314"/>
        <end position="474"/>
    </location>
</feature>
<accession>A0A7K3LX68</accession>
<dbReference type="AlphaFoldDB" id="A0A7K3LX68"/>
<dbReference type="PANTHER" id="PTHR11117:SF24">
    <property type="entry name" value="PROTEIN FDRA"/>
    <property type="match status" value="1"/>
</dbReference>
<dbReference type="GO" id="GO:0006099">
    <property type="term" value="P:tricarboxylic acid cycle"/>
    <property type="evidence" value="ECO:0007669"/>
    <property type="project" value="TreeGrafter"/>
</dbReference>
<dbReference type="SUPFAM" id="SSF52210">
    <property type="entry name" value="Succinyl-CoA synthetase domains"/>
    <property type="match status" value="1"/>
</dbReference>
<dbReference type="EMBL" id="WLZY01000001">
    <property type="protein sequence ID" value="NDL55603.1"/>
    <property type="molecule type" value="Genomic_DNA"/>
</dbReference>
<dbReference type="Gene3D" id="3.40.50.720">
    <property type="entry name" value="NAD(P)-binding Rossmann-like Domain"/>
    <property type="match status" value="1"/>
</dbReference>
<protein>
    <submittedName>
        <fullName evidence="2">FdrA family protein</fullName>
    </submittedName>
</protein>
<sequence length="481" mass="49039">MQVSRTIGSAPGVNAALVAMATELNLELLAGMGFDAPADTGPNDLMVALDTIDDDALHSALELVQSTLSERSRPTPQGFGDTPAARTVGAAAKRAPATVAFVSTPGQYAFADAMDALESDLPVIVFSDNVPLHQEIRLKEEARRRGLLVMGPDCGTAVVGGTGFGFANVVQPGPVGIVAASGTGAQHVMSLVSAAGVGISHCLGVGGRDLTDSVGAISTLTALDMLAADSATELIAVVSKPPAPAVAELVRSHAAELGKPVLFALLGEGQPDLTATAQAIVEAARGGPQPEWTPPRTWAPPRELRPGNGHLRGLFAGGTLCDEAMLIASSILGPVYSNIPLRPDWALGDGLRASGHAMIDFGDDTLTQGRPHPMIDGSLRAERLLAEAGDPDCGVVLLDVVLGHGAHPDPASELAPAIEAARERAAEDGRDLNVVVSLIGTVDDSQDLNRQAIALAGAGASVHLSNAAATREAVRLVGGAT</sequence>